<dbReference type="Proteomes" id="UP000233551">
    <property type="component" value="Unassembled WGS sequence"/>
</dbReference>
<evidence type="ECO:0000313" key="3">
    <source>
        <dbReference type="Proteomes" id="UP000197138"/>
    </source>
</evidence>
<sequence length="138" mass="15041">MAKFIDLVKEHASIYAQIRKLKLIGVPTRVLVPTGSPSSSPNQNVCLPSALMNSSPYFHEERHLYAAKQELKTNSSAFDSAATSLSGILGLAITEVYYINGWHNNGRRNGKGIMAGEIRAAKEGRIMGMVAPLIVEQE</sequence>
<proteinExistence type="predicted"/>
<accession>A0A218WMT8</accession>
<reference evidence="3" key="1">
    <citation type="journal article" date="2017" name="Plant J.">
        <title>The pomegranate (Punica granatum L.) genome and the genomics of punicalagin biosynthesis.</title>
        <authorList>
            <person name="Qin G."/>
            <person name="Xu C."/>
            <person name="Ming R."/>
            <person name="Tang H."/>
            <person name="Guyot R."/>
            <person name="Kramer E.M."/>
            <person name="Hu Y."/>
            <person name="Yi X."/>
            <person name="Qi Y."/>
            <person name="Xu X."/>
            <person name="Gao Z."/>
            <person name="Pan H."/>
            <person name="Jian J."/>
            <person name="Tian Y."/>
            <person name="Yue Z."/>
            <person name="Xu Y."/>
        </authorList>
    </citation>
    <scope>NUCLEOTIDE SEQUENCE [LARGE SCALE GENOMIC DNA]</scope>
    <source>
        <strain evidence="3">cv. Dabenzi</strain>
    </source>
</reference>
<keyword evidence="4" id="KW-1185">Reference proteome</keyword>
<comment type="caution">
    <text evidence="1">The sequence shown here is derived from an EMBL/GenBank/DDBJ whole genome shotgun (WGS) entry which is preliminary data.</text>
</comment>
<dbReference type="EMBL" id="MTKT01003950">
    <property type="protein sequence ID" value="OWM73798.1"/>
    <property type="molecule type" value="Genomic_DNA"/>
</dbReference>
<evidence type="ECO:0000313" key="4">
    <source>
        <dbReference type="Proteomes" id="UP000233551"/>
    </source>
</evidence>
<dbReference type="EMBL" id="PGOL01000820">
    <property type="protein sequence ID" value="PKI64422.1"/>
    <property type="molecule type" value="Genomic_DNA"/>
</dbReference>
<dbReference type="Proteomes" id="UP000197138">
    <property type="component" value="Unassembled WGS sequence"/>
</dbReference>
<protein>
    <submittedName>
        <fullName evidence="1">Uncharacterized protein</fullName>
    </submittedName>
</protein>
<evidence type="ECO:0000313" key="2">
    <source>
        <dbReference type="EMBL" id="PKI64422.1"/>
    </source>
</evidence>
<reference evidence="1" key="2">
    <citation type="submission" date="2017-06" db="EMBL/GenBank/DDBJ databases">
        <title>The pomegranate genome and the genomics of punicalagin biosynthesis.</title>
        <authorList>
            <person name="Xu C."/>
        </authorList>
    </citation>
    <scope>NUCLEOTIDE SEQUENCE [LARGE SCALE GENOMIC DNA]</scope>
    <source>
        <tissue evidence="1">Fresh leaf</tissue>
    </source>
</reference>
<dbReference type="AlphaFoldDB" id="A0A218WMT8"/>
<gene>
    <name evidence="1" type="ORF">CDL15_Pgr026902</name>
    <name evidence="2" type="ORF">CRG98_015207</name>
</gene>
<reference evidence="2 4" key="3">
    <citation type="submission" date="2017-11" db="EMBL/GenBank/DDBJ databases">
        <title>De-novo sequencing of pomegranate (Punica granatum L.) genome.</title>
        <authorList>
            <person name="Akparov Z."/>
            <person name="Amiraslanov A."/>
            <person name="Hajiyeva S."/>
            <person name="Abbasov M."/>
            <person name="Kaur K."/>
            <person name="Hamwieh A."/>
            <person name="Solovyev V."/>
            <person name="Salamov A."/>
            <person name="Braich B."/>
            <person name="Kosarev P."/>
            <person name="Mahmoud A."/>
            <person name="Hajiyev E."/>
            <person name="Babayeva S."/>
            <person name="Izzatullayeva V."/>
            <person name="Mammadov A."/>
            <person name="Mammadov A."/>
            <person name="Sharifova S."/>
            <person name="Ojaghi J."/>
            <person name="Eynullazada K."/>
            <person name="Bayramov B."/>
            <person name="Abdulazimova A."/>
            <person name="Shahmuradov I."/>
        </authorList>
    </citation>
    <scope>NUCLEOTIDE SEQUENCE [LARGE SCALE GENOMIC DNA]</scope>
    <source>
        <strain evidence="2">AG2017</strain>
        <strain evidence="4">cv. AG2017</strain>
        <tissue evidence="2">Leaf</tissue>
    </source>
</reference>
<name>A0A218WMT8_PUNGR</name>
<evidence type="ECO:0000313" key="1">
    <source>
        <dbReference type="EMBL" id="OWM73798.1"/>
    </source>
</evidence>
<organism evidence="1 3">
    <name type="scientific">Punica granatum</name>
    <name type="common">Pomegranate</name>
    <dbReference type="NCBI Taxonomy" id="22663"/>
    <lineage>
        <taxon>Eukaryota</taxon>
        <taxon>Viridiplantae</taxon>
        <taxon>Streptophyta</taxon>
        <taxon>Embryophyta</taxon>
        <taxon>Tracheophyta</taxon>
        <taxon>Spermatophyta</taxon>
        <taxon>Magnoliopsida</taxon>
        <taxon>eudicotyledons</taxon>
        <taxon>Gunneridae</taxon>
        <taxon>Pentapetalae</taxon>
        <taxon>rosids</taxon>
        <taxon>malvids</taxon>
        <taxon>Myrtales</taxon>
        <taxon>Lythraceae</taxon>
        <taxon>Punica</taxon>
    </lineage>
</organism>